<feature type="signal peptide" evidence="1">
    <location>
        <begin position="1"/>
        <end position="24"/>
    </location>
</feature>
<evidence type="ECO:0008006" key="4">
    <source>
        <dbReference type="Google" id="ProtNLM"/>
    </source>
</evidence>
<evidence type="ECO:0000256" key="1">
    <source>
        <dbReference type="SAM" id="SignalP"/>
    </source>
</evidence>
<gene>
    <name evidence="2" type="ORF">QRT05_03905</name>
</gene>
<reference evidence="2 3" key="1">
    <citation type="submission" date="2023-06" db="EMBL/GenBank/DDBJ databases">
        <title>Cellulomonas sp. MW9 Whole genome sequence.</title>
        <authorList>
            <person name="Park S."/>
        </authorList>
    </citation>
    <scope>NUCLEOTIDE SEQUENCE [LARGE SCALE GENOMIC DNA]</scope>
    <source>
        <strain evidence="2 3">MW9</strain>
    </source>
</reference>
<organism evidence="2 3">
    <name type="scientific">Cellulomonas edaphi</name>
    <dbReference type="NCBI Taxonomy" id="3053468"/>
    <lineage>
        <taxon>Bacteria</taxon>
        <taxon>Bacillati</taxon>
        <taxon>Actinomycetota</taxon>
        <taxon>Actinomycetes</taxon>
        <taxon>Micrococcales</taxon>
        <taxon>Cellulomonadaceae</taxon>
        <taxon>Cellulomonas</taxon>
    </lineage>
</organism>
<name>A0ABT7S4E4_9CELL</name>
<dbReference type="RefSeq" id="WP_289445444.1">
    <property type="nucleotide sequence ID" value="NZ_JAUCGR010000001.1"/>
</dbReference>
<comment type="caution">
    <text evidence="2">The sequence shown here is derived from an EMBL/GenBank/DDBJ whole genome shotgun (WGS) entry which is preliminary data.</text>
</comment>
<protein>
    <recommendedName>
        <fullName evidence="4">Lipoprotein</fullName>
    </recommendedName>
</protein>
<sequence>MTSLRPRSRLLLAAGLCIAGVALSGCSATNEITTEKPYSASNGVRVALGDVRASDLLVVASGEGAEGLLLGGLTNDGDDPRTVTLTFGDQTATVPVEGHATVLLDGTTGDGHADVRVTAVSVPPGALLPSTIATDAAGSQDVGIPVLDGSQPEYASLVPTPPAS</sequence>
<accession>A0ABT7S4E4</accession>
<keyword evidence="1" id="KW-0732">Signal</keyword>
<evidence type="ECO:0000313" key="2">
    <source>
        <dbReference type="EMBL" id="MDM7830466.1"/>
    </source>
</evidence>
<dbReference type="PROSITE" id="PS51257">
    <property type="entry name" value="PROKAR_LIPOPROTEIN"/>
    <property type="match status" value="1"/>
</dbReference>
<proteinExistence type="predicted"/>
<feature type="chain" id="PRO_5047138395" description="Lipoprotein" evidence="1">
    <location>
        <begin position="25"/>
        <end position="164"/>
    </location>
</feature>
<evidence type="ECO:0000313" key="3">
    <source>
        <dbReference type="Proteomes" id="UP001321453"/>
    </source>
</evidence>
<dbReference type="EMBL" id="JAUCGR010000001">
    <property type="protein sequence ID" value="MDM7830466.1"/>
    <property type="molecule type" value="Genomic_DNA"/>
</dbReference>
<keyword evidence="3" id="KW-1185">Reference proteome</keyword>
<dbReference type="Proteomes" id="UP001321453">
    <property type="component" value="Unassembled WGS sequence"/>
</dbReference>